<gene>
    <name evidence="2" type="ORF">CEP64_06485</name>
</gene>
<accession>A0AAI8DI61</accession>
<dbReference type="RefSeq" id="WP_048543086.1">
    <property type="nucleotide sequence ID" value="NZ_CAJVGN010000001.1"/>
</dbReference>
<name>A0AAI8DI61_MAMSC</name>
<evidence type="ECO:0000313" key="2">
    <source>
        <dbReference type="EMBL" id="ASE34237.1"/>
    </source>
</evidence>
<feature type="transmembrane region" description="Helical" evidence="1">
    <location>
        <begin position="215"/>
        <end position="233"/>
    </location>
</feature>
<feature type="transmembrane region" description="Helical" evidence="1">
    <location>
        <begin position="50"/>
        <end position="68"/>
    </location>
</feature>
<protein>
    <submittedName>
        <fullName evidence="2">DUF3169 domain-containing protein</fullName>
    </submittedName>
</protein>
<reference evidence="3" key="1">
    <citation type="submission" date="2017-06" db="EMBL/GenBank/DDBJ databases">
        <title>FDA dAtabase for Regulatory Grade micrObial Sequences (FDA-ARGOS): Supporting development and validation of Infectious Disease Dx tests.</title>
        <authorList>
            <person name="Goldberg B."/>
            <person name="Campos J."/>
            <person name="Tallon L."/>
            <person name="Sadzewicz L."/>
            <person name="Sengamalay N."/>
            <person name="Ott S."/>
            <person name="Godinez A."/>
            <person name="Nagaraj S."/>
            <person name="Vavikolanu K."/>
            <person name="Nadendla S."/>
            <person name="George J."/>
            <person name="Geyer C."/>
            <person name="Sichtig H."/>
        </authorList>
    </citation>
    <scope>NUCLEOTIDE SEQUENCE [LARGE SCALE GENOMIC DNA]</scope>
    <source>
        <strain evidence="3">FDAARGOS_285</strain>
    </source>
</reference>
<feature type="transmembrane region" description="Helical" evidence="1">
    <location>
        <begin position="125"/>
        <end position="146"/>
    </location>
</feature>
<keyword evidence="1" id="KW-0472">Membrane</keyword>
<dbReference type="KEGG" id="sscu:CEP64_06485"/>
<dbReference type="EMBL" id="CP022046">
    <property type="protein sequence ID" value="ASE34237.1"/>
    <property type="molecule type" value="Genomic_DNA"/>
</dbReference>
<dbReference type="AlphaFoldDB" id="A0AAI8DI61"/>
<dbReference type="Proteomes" id="UP000197058">
    <property type="component" value="Chromosome"/>
</dbReference>
<keyword evidence="1" id="KW-1133">Transmembrane helix</keyword>
<organism evidence="2 3">
    <name type="scientific">Mammaliicoccus sciuri</name>
    <name type="common">Staphylococcus sciuri</name>
    <dbReference type="NCBI Taxonomy" id="1296"/>
    <lineage>
        <taxon>Bacteria</taxon>
        <taxon>Bacillati</taxon>
        <taxon>Bacillota</taxon>
        <taxon>Bacilli</taxon>
        <taxon>Bacillales</taxon>
        <taxon>Staphylococcaceae</taxon>
        <taxon>Mammaliicoccus</taxon>
    </lineage>
</organism>
<proteinExistence type="predicted"/>
<keyword evidence="1" id="KW-0812">Transmembrane</keyword>
<feature type="transmembrane region" description="Helical" evidence="1">
    <location>
        <begin position="100"/>
        <end position="119"/>
    </location>
</feature>
<sequence length="241" mass="27250">MKKNKIMLIGNLILYMLIGGLVGGLLTSIFKKGHDFLEIELTTVQTDITAIILAIVLVILVIILLNVYKKAEKYRKFETNPENEDEIEIQLEKTLIYPPILLGIIMTIALTILNIVINLTKEPSMLSLLIAMISLIATAPISYMHLSKLRKLYPERNYPKAGDKKLNEKIIDMMDSGEQYITLIALQKTYTLNQQLIIGCIALSSIFSISSNNNQFFSVSLLIILYLVNTMYYSKKVSETI</sequence>
<dbReference type="Pfam" id="PF11368">
    <property type="entry name" value="DUF3169"/>
    <property type="match status" value="1"/>
</dbReference>
<feature type="transmembrane region" description="Helical" evidence="1">
    <location>
        <begin position="12"/>
        <end position="30"/>
    </location>
</feature>
<evidence type="ECO:0000256" key="1">
    <source>
        <dbReference type="SAM" id="Phobius"/>
    </source>
</evidence>
<dbReference type="InterPro" id="IPR021509">
    <property type="entry name" value="DUF3169"/>
</dbReference>
<dbReference type="GeneID" id="48592930"/>
<evidence type="ECO:0000313" key="3">
    <source>
        <dbReference type="Proteomes" id="UP000197058"/>
    </source>
</evidence>